<evidence type="ECO:0000256" key="5">
    <source>
        <dbReference type="SAM" id="SignalP"/>
    </source>
</evidence>
<dbReference type="SUPFAM" id="SSF50998">
    <property type="entry name" value="Quinoprotein alcohol dehydrogenase-like"/>
    <property type="match status" value="1"/>
</dbReference>
<keyword evidence="8" id="KW-1185">Reference proteome</keyword>
<dbReference type="InterPro" id="IPR036890">
    <property type="entry name" value="HATPase_C_sf"/>
</dbReference>
<evidence type="ECO:0000313" key="7">
    <source>
        <dbReference type="EMBL" id="SNT23827.1"/>
    </source>
</evidence>
<dbReference type="PROSITE" id="PS50109">
    <property type="entry name" value="HIS_KIN"/>
    <property type="match status" value="1"/>
</dbReference>
<keyword evidence="4" id="KW-0472">Membrane</keyword>
<dbReference type="InterPro" id="IPR015943">
    <property type="entry name" value="WD40/YVTN_repeat-like_dom_sf"/>
</dbReference>
<dbReference type="PRINTS" id="PR00344">
    <property type="entry name" value="BCTRLSENSOR"/>
</dbReference>
<dbReference type="InterPro" id="IPR011123">
    <property type="entry name" value="Y_Y_Y"/>
</dbReference>
<protein>
    <recommendedName>
        <fullName evidence="2">histidine kinase</fullName>
        <ecNumber evidence="2">2.7.13.3</ecNumber>
    </recommendedName>
</protein>
<gene>
    <name evidence="7" type="ORF">SAMN05421640_2875</name>
</gene>
<feature type="signal peptide" evidence="5">
    <location>
        <begin position="1"/>
        <end position="19"/>
    </location>
</feature>
<organism evidence="7 8">
    <name type="scientific">Ekhidna lutea</name>
    <dbReference type="NCBI Taxonomy" id="447679"/>
    <lineage>
        <taxon>Bacteria</taxon>
        <taxon>Pseudomonadati</taxon>
        <taxon>Bacteroidota</taxon>
        <taxon>Cytophagia</taxon>
        <taxon>Cytophagales</taxon>
        <taxon>Reichenbachiellaceae</taxon>
        <taxon>Ekhidna</taxon>
    </lineage>
</organism>
<evidence type="ECO:0000256" key="4">
    <source>
        <dbReference type="SAM" id="Phobius"/>
    </source>
</evidence>
<reference evidence="7 8" key="1">
    <citation type="submission" date="2017-06" db="EMBL/GenBank/DDBJ databases">
        <authorList>
            <person name="Kim H.J."/>
            <person name="Triplett B.A."/>
        </authorList>
    </citation>
    <scope>NUCLEOTIDE SEQUENCE [LARGE SCALE GENOMIC DNA]</scope>
    <source>
        <strain evidence="7 8">DSM 19307</strain>
    </source>
</reference>
<dbReference type="InterPro" id="IPR004358">
    <property type="entry name" value="Sig_transdc_His_kin-like_C"/>
</dbReference>
<keyword evidence="7" id="KW-0418">Kinase</keyword>
<comment type="catalytic activity">
    <reaction evidence="1">
        <text>ATP + protein L-histidine = ADP + protein N-phospho-L-histidine.</text>
        <dbReference type="EC" id="2.7.13.3"/>
    </reaction>
</comment>
<dbReference type="Proteomes" id="UP000198393">
    <property type="component" value="Unassembled WGS sequence"/>
</dbReference>
<proteinExistence type="predicted"/>
<dbReference type="CDD" id="cd00075">
    <property type="entry name" value="HATPase"/>
    <property type="match status" value="1"/>
</dbReference>
<name>A0A239KZR2_EKHLU</name>
<dbReference type="SUPFAM" id="SSF63829">
    <property type="entry name" value="Calcium-dependent phosphotriesterase"/>
    <property type="match status" value="1"/>
</dbReference>
<dbReference type="AlphaFoldDB" id="A0A239KZR2"/>
<accession>A0A239KZR2</accession>
<dbReference type="PANTHER" id="PTHR43547">
    <property type="entry name" value="TWO-COMPONENT HISTIDINE KINASE"/>
    <property type="match status" value="1"/>
</dbReference>
<dbReference type="Pfam" id="PF07495">
    <property type="entry name" value="Y_Y_Y"/>
    <property type="match status" value="1"/>
</dbReference>
<dbReference type="GO" id="GO:0000155">
    <property type="term" value="F:phosphorelay sensor kinase activity"/>
    <property type="evidence" value="ECO:0007669"/>
    <property type="project" value="TreeGrafter"/>
</dbReference>
<keyword evidence="4" id="KW-1133">Transmembrane helix</keyword>
<dbReference type="Gene3D" id="3.30.565.10">
    <property type="entry name" value="Histidine kinase-like ATPase, C-terminal domain"/>
    <property type="match status" value="1"/>
</dbReference>
<dbReference type="RefSeq" id="WP_089357577.1">
    <property type="nucleotide sequence ID" value="NZ_FZPD01000005.1"/>
</dbReference>
<dbReference type="SMART" id="SM00387">
    <property type="entry name" value="HATPase_c"/>
    <property type="match status" value="1"/>
</dbReference>
<keyword evidence="3" id="KW-0597">Phosphoprotein</keyword>
<feature type="domain" description="Histidine kinase" evidence="6">
    <location>
        <begin position="812"/>
        <end position="1024"/>
    </location>
</feature>
<dbReference type="InterPro" id="IPR013783">
    <property type="entry name" value="Ig-like_fold"/>
</dbReference>
<feature type="transmembrane region" description="Helical" evidence="4">
    <location>
        <begin position="759"/>
        <end position="778"/>
    </location>
</feature>
<dbReference type="InterPro" id="IPR011047">
    <property type="entry name" value="Quinoprotein_ADH-like_sf"/>
</dbReference>
<dbReference type="EMBL" id="FZPD01000005">
    <property type="protein sequence ID" value="SNT23827.1"/>
    <property type="molecule type" value="Genomic_DNA"/>
</dbReference>
<sequence>MIRIKVVILALFSYCLAGATVQQYDIRHFNPEAGLNGTYIYTTIQGPNGYKWVGTDYGLTRFDGLKFELMDANDSTKKNFASSAFTHNGKIYFGYFNGTIKVFDGKGFNVIREELYEQSPITSIFKSQNHLIAVSQNNGLFRILDDTLEVYEPAELKYKKVNFAKPFKELILVGTNEGLLAYKFNDSNRLVYAGSISGLNFMSIQSLERNKAKENSFWVGTDYGLYHLDMDIEGAGISGTVEKAGFLEKESISALRETGNLDLWVGTKYNGLVKINFNRDNTKSIQFTFLNKKHNFPGDFISTINMDEDESIWVGTIGDGLVQVAKKGLIYYSFEDFRTRSVNSISGNSHHEFFFGTDVGLIKGYYTGTVDSINFELIKDKKSRGNITAIYVDKDDRIYYCVEDVGLFTADSDLSNIEQINFDYGGGKLMIRQIIKSPDGNLWLSLTQKGVFELDPKGKLLNNYSTSTGFYHNEIYHIHFDRKGNTWFASHGAGLAVMRSNGTILYLTKDGLFPSHDVNDISEDEYGNLWIGTHGDGIYEYKDEEFIRFSTKEGLLNDFCSAVISDKSNHVWATHRTGLSRVDEFTDAVSTIQKKDGLVVAEFIHNSIFTDQDHNIWIGNRNGVTFLSTPDELFESKIIEPIISDVKVGYDVLDLWQYSSDSVSGSRVPKNIEFTHDLNNLTFEYIAINLRNPAANLYQYKLEGLEENWSPITKNGQVTYNNLGAGTYTFHVRQSDNPNHWGENISSVNIRIKRAWWETWWAILLFLLCGFGLVYGFIKWRTDRLNIRLKEKQRLISITESQNKRLKEFSFITSHNTRSSVSNIRGLITALESDPGNQDFIKMLKNSSDRLNGTIRHINELLNFENDRESLNKVSCNVKESIDRVLKSNEEEIRKHGAKVITEIPADISVNGVPTYFESALNNLISNALKFGITEDSKEITLSAESLDDEVMVKIQDHGVGIDLNRFGKKLFSLGSRFHPEISEGDGLGMFISKNQIEGMGGKVEIASKEGEGTTIYIYLKKPNHEDSGGLADAP</sequence>
<evidence type="ECO:0000256" key="3">
    <source>
        <dbReference type="ARBA" id="ARBA00022553"/>
    </source>
</evidence>
<dbReference type="OrthoDB" id="9809670at2"/>
<dbReference type="Pfam" id="PF07494">
    <property type="entry name" value="Reg_prop"/>
    <property type="match status" value="1"/>
</dbReference>
<dbReference type="InterPro" id="IPR005467">
    <property type="entry name" value="His_kinase_dom"/>
</dbReference>
<dbReference type="InterPro" id="IPR003594">
    <property type="entry name" value="HATPase_dom"/>
</dbReference>
<keyword evidence="5" id="KW-0732">Signal</keyword>
<dbReference type="PANTHER" id="PTHR43547:SF2">
    <property type="entry name" value="HYBRID SIGNAL TRANSDUCTION HISTIDINE KINASE C"/>
    <property type="match status" value="1"/>
</dbReference>
<dbReference type="EC" id="2.7.13.3" evidence="2"/>
<evidence type="ECO:0000313" key="8">
    <source>
        <dbReference type="Proteomes" id="UP000198393"/>
    </source>
</evidence>
<dbReference type="Pfam" id="PF02518">
    <property type="entry name" value="HATPase_c"/>
    <property type="match status" value="1"/>
</dbReference>
<evidence type="ECO:0000256" key="1">
    <source>
        <dbReference type="ARBA" id="ARBA00000085"/>
    </source>
</evidence>
<dbReference type="SUPFAM" id="SSF55874">
    <property type="entry name" value="ATPase domain of HSP90 chaperone/DNA topoisomerase II/histidine kinase"/>
    <property type="match status" value="1"/>
</dbReference>
<keyword evidence="4" id="KW-0812">Transmembrane</keyword>
<dbReference type="InterPro" id="IPR011110">
    <property type="entry name" value="Reg_prop"/>
</dbReference>
<keyword evidence="7" id="KW-0808">Transferase</keyword>
<evidence type="ECO:0000259" key="6">
    <source>
        <dbReference type="PROSITE" id="PS50109"/>
    </source>
</evidence>
<feature type="chain" id="PRO_5013054309" description="histidine kinase" evidence="5">
    <location>
        <begin position="20"/>
        <end position="1035"/>
    </location>
</feature>
<evidence type="ECO:0000256" key="2">
    <source>
        <dbReference type="ARBA" id="ARBA00012438"/>
    </source>
</evidence>
<dbReference type="Gene3D" id="2.130.10.10">
    <property type="entry name" value="YVTN repeat-like/Quinoprotein amine dehydrogenase"/>
    <property type="match status" value="2"/>
</dbReference>
<dbReference type="Gene3D" id="2.60.40.10">
    <property type="entry name" value="Immunoglobulins"/>
    <property type="match status" value="1"/>
</dbReference>